<dbReference type="PANTHER" id="PTHR30435:SF19">
    <property type="entry name" value="FLAGELLAR BASAL-BODY ROD PROTEIN FLGG"/>
    <property type="match status" value="1"/>
</dbReference>
<evidence type="ECO:0000256" key="4">
    <source>
        <dbReference type="RuleBase" id="RU362116"/>
    </source>
</evidence>
<organism evidence="7 8">
    <name type="scientific">Saltatorellus ferox</name>
    <dbReference type="NCBI Taxonomy" id="2528018"/>
    <lineage>
        <taxon>Bacteria</taxon>
        <taxon>Pseudomonadati</taxon>
        <taxon>Planctomycetota</taxon>
        <taxon>Planctomycetia</taxon>
        <taxon>Planctomycetia incertae sedis</taxon>
        <taxon>Saltatorellus</taxon>
    </lineage>
</organism>
<proteinExistence type="inferred from homology"/>
<comment type="similarity">
    <text evidence="2 4">Belongs to the flagella basal body rod proteins family.</text>
</comment>
<dbReference type="Proteomes" id="UP000320390">
    <property type="component" value="Chromosome"/>
</dbReference>
<evidence type="ECO:0000256" key="2">
    <source>
        <dbReference type="ARBA" id="ARBA00009677"/>
    </source>
</evidence>
<keyword evidence="7" id="KW-0282">Flagellum</keyword>
<gene>
    <name evidence="7" type="primary">flgG_1</name>
    <name evidence="7" type="ORF">Poly30_07470</name>
</gene>
<dbReference type="PROSITE" id="PS51257">
    <property type="entry name" value="PROKAR_LIPOPROTEIN"/>
    <property type="match status" value="1"/>
</dbReference>
<name>A0A518EMF8_9BACT</name>
<evidence type="ECO:0000256" key="1">
    <source>
        <dbReference type="ARBA" id="ARBA00004117"/>
    </source>
</evidence>
<evidence type="ECO:0000313" key="8">
    <source>
        <dbReference type="Proteomes" id="UP000320390"/>
    </source>
</evidence>
<sequence length="341" mass="36792" precursor="true">MLKHITPAFTVLLLAACQSAATTTEAEGPWRTQVEQNQEEFRRKIDGLHTLLVAKGSEPQGGMELISRVVALGDQLNHLGALIADSRGGQVSSAAFASWAPARGGANRDIEVLKEALLVAESQRALHVENIANAGVPGYKRRRLQSATRMIEREGSQAPEIRGTVRDMRQGVLDPTEDPLDFAIEGPGFFELQRPDGSLLYRRDGRFRPDFNGRLVTSEGFLLTGDVVLHADAVGITVAPDGQVLERGARRSYRQAGRMQVHTFFNAGGLAAQGGNYYAPTASSGQAKARQPGAEEAGLIQQGHVERSNVNLTDEAIALQLIDRRAAAIRLALSSRGVFVP</sequence>
<dbReference type="PANTHER" id="PTHR30435">
    <property type="entry name" value="FLAGELLAR PROTEIN"/>
    <property type="match status" value="1"/>
</dbReference>
<evidence type="ECO:0000259" key="6">
    <source>
        <dbReference type="Pfam" id="PF22692"/>
    </source>
</evidence>
<dbReference type="EMBL" id="CP036434">
    <property type="protein sequence ID" value="QDV05251.1"/>
    <property type="molecule type" value="Genomic_DNA"/>
</dbReference>
<dbReference type="GO" id="GO:0071978">
    <property type="term" value="P:bacterial-type flagellum-dependent swarming motility"/>
    <property type="evidence" value="ECO:0007669"/>
    <property type="project" value="TreeGrafter"/>
</dbReference>
<evidence type="ECO:0000256" key="3">
    <source>
        <dbReference type="ARBA" id="ARBA00023143"/>
    </source>
</evidence>
<feature type="signal peptide" evidence="5">
    <location>
        <begin position="1"/>
        <end position="20"/>
    </location>
</feature>
<comment type="subcellular location">
    <subcellularLocation>
        <location evidence="1 4">Bacterial flagellum basal body</location>
    </subcellularLocation>
</comment>
<evidence type="ECO:0000313" key="7">
    <source>
        <dbReference type="EMBL" id="QDV05251.1"/>
    </source>
</evidence>
<accession>A0A518EMF8</accession>
<reference evidence="7 8" key="1">
    <citation type="submission" date="2019-02" db="EMBL/GenBank/DDBJ databases">
        <title>Deep-cultivation of Planctomycetes and their phenomic and genomic characterization uncovers novel biology.</title>
        <authorList>
            <person name="Wiegand S."/>
            <person name="Jogler M."/>
            <person name="Boedeker C."/>
            <person name="Pinto D."/>
            <person name="Vollmers J."/>
            <person name="Rivas-Marin E."/>
            <person name="Kohn T."/>
            <person name="Peeters S.H."/>
            <person name="Heuer A."/>
            <person name="Rast P."/>
            <person name="Oberbeckmann S."/>
            <person name="Bunk B."/>
            <person name="Jeske O."/>
            <person name="Meyerdierks A."/>
            <person name="Storesund J.E."/>
            <person name="Kallscheuer N."/>
            <person name="Luecker S."/>
            <person name="Lage O.M."/>
            <person name="Pohl T."/>
            <person name="Merkel B.J."/>
            <person name="Hornburger P."/>
            <person name="Mueller R.-W."/>
            <person name="Bruemmer F."/>
            <person name="Labrenz M."/>
            <person name="Spormann A.M."/>
            <person name="Op den Camp H."/>
            <person name="Overmann J."/>
            <person name="Amann R."/>
            <person name="Jetten M.S.M."/>
            <person name="Mascher T."/>
            <person name="Medema M.H."/>
            <person name="Devos D.P."/>
            <person name="Kaster A.-K."/>
            <person name="Ovreas L."/>
            <person name="Rohde M."/>
            <person name="Galperin M.Y."/>
            <person name="Jogler C."/>
        </authorList>
    </citation>
    <scope>NUCLEOTIDE SEQUENCE [LARGE SCALE GENOMIC DNA]</scope>
    <source>
        <strain evidence="7 8">Poly30</strain>
    </source>
</reference>
<keyword evidence="8" id="KW-1185">Reference proteome</keyword>
<dbReference type="InterPro" id="IPR020013">
    <property type="entry name" value="Flagellar_FlgE/F/G"/>
</dbReference>
<dbReference type="NCBIfam" id="TIGR03506">
    <property type="entry name" value="FlgEFG_subfam"/>
    <property type="match status" value="1"/>
</dbReference>
<keyword evidence="7" id="KW-0969">Cilium</keyword>
<feature type="domain" description="Flagellar hook protein FlgE/F/G-like D1" evidence="6">
    <location>
        <begin position="183"/>
        <end position="244"/>
    </location>
</feature>
<keyword evidence="7" id="KW-0966">Cell projection</keyword>
<protein>
    <submittedName>
        <fullName evidence="7">Flagellar basal-body rod protein FlgG</fullName>
    </submittedName>
</protein>
<dbReference type="InterPro" id="IPR037925">
    <property type="entry name" value="FlgE/F/G-like"/>
</dbReference>
<dbReference type="OrthoDB" id="9804559at2"/>
<evidence type="ECO:0000256" key="5">
    <source>
        <dbReference type="SAM" id="SignalP"/>
    </source>
</evidence>
<dbReference type="AlphaFoldDB" id="A0A518EMF8"/>
<dbReference type="SUPFAM" id="SSF117143">
    <property type="entry name" value="Flagellar hook protein flgE"/>
    <property type="match status" value="1"/>
</dbReference>
<feature type="chain" id="PRO_5021801927" evidence="5">
    <location>
        <begin position="21"/>
        <end position="341"/>
    </location>
</feature>
<keyword evidence="5" id="KW-0732">Signal</keyword>
<keyword evidence="3 4" id="KW-0975">Bacterial flagellum</keyword>
<dbReference type="InterPro" id="IPR053967">
    <property type="entry name" value="LlgE_F_G-like_D1"/>
</dbReference>
<dbReference type="Pfam" id="PF22692">
    <property type="entry name" value="LlgE_F_G_D1"/>
    <property type="match status" value="1"/>
</dbReference>
<dbReference type="GO" id="GO:0009425">
    <property type="term" value="C:bacterial-type flagellum basal body"/>
    <property type="evidence" value="ECO:0007669"/>
    <property type="project" value="UniProtKB-SubCell"/>
</dbReference>
<dbReference type="RefSeq" id="WP_145194666.1">
    <property type="nucleotide sequence ID" value="NZ_CP036434.1"/>
</dbReference>